<dbReference type="Proteomes" id="UP000245626">
    <property type="component" value="Unassembled WGS sequence"/>
</dbReference>
<evidence type="ECO:0000313" key="2">
    <source>
        <dbReference type="Proteomes" id="UP000245626"/>
    </source>
</evidence>
<accession>A0ACD0P1G1</accession>
<sequence>MNVHILTFFVLLAVSLAARAAPIERNRVWKTSTKRGFDLGKSKGRGKEPQGRSGKLARRANPPAKREGDDLVGALKESMTDLSSKPHPFHLQGVGDDRNPYSASLAQVGKHPFDRLLESKKDGVLYDMLNTKEKVLAQDALSELLQGIFPEEKKRIVRAFRILNDEENVIDPPVNKLTKMNTNLGLCVMGLSYLPLIGSLYNAITGILTPDVPDLPDDSDTKTSEGSKPQKTEGANDHHALLKRSDPDDHPPEKPPTIRRGIWKRGNVAAIAVGGLLAMTFTPGFTSLMSGSFGKPKTPKDGDPMADQGYAISVAQADAQAAAASASASNAPPAPASPYLPLPPLPLTLPQQLSTVPSGGFASPPTPPGLLPSPPTPFGAYSNFGSPAMPAFSAQYPPATSDWPARLKRRGEEGEGFQKPERRDLEKRGWRSFLMSKSSATLFMGTAGISGTLAAFMPWLINAKIRKGELNELQYKKSNGSTNQQFIDLDKGKLRVMAYTQPAPDEIRNYNPFTGGTGGPPPSTKPGKRKRSLETHRVGHVSLQFGKRGLPLWAKGTGFLGAMGMALVGLQMMTASASEPENKAVKSGSDVTMGNLTHPVALGVQATHPYASGYSSPPSPAPYPPLNGVSLPGATQTYAPLPPMELGSAGNLQPLPPPLAAYQVPQQIPPPNPSFLPGMIPSPPTMKKRDLVPKRTLFSRDDEMHPRSLKGEARCVRKRGILKYFNIGGLSFILASIGANFMMKHKTEHEEVPTATPNQTIGGPVGKGWLGPAPSQPAQLPPLPAVGYAPPAAPLDGQGLSLSQPSVGTYPSLPGYLPVDPGLASPPVAFAPTIPGYPPPSQVLVTVRKRSPGECRNVRKLEEGGESAVIRGRGGEEVEPGLSRRQVKTKSRLGRRHFSSLLRQEVGQISRLASELANAERDLVRGVSHLRPTPLPPTSTIRGGPVTLSPNYLQSTTALDGARMNGYSGFLRSPSHLSPPPPPPPGAGFTPRLEPTMDLKVTPPSLPPPPLPPAALPTRPPPNLTVESNLPRGSQASTEQQFDGKMSQEAEKPITGSRILSRITLGTSLGFGTIFTVNSAYSPGTLRKRDSSIPTRIPPSTGPTDPSRSKEEGKQASNQPKSSGSAGQRSR</sequence>
<name>A0ACD0P1G1_9BASI</name>
<keyword evidence="2" id="KW-1185">Reference proteome</keyword>
<reference evidence="1 2" key="1">
    <citation type="journal article" date="2018" name="Mol. Biol. Evol.">
        <title>Broad Genomic Sampling Reveals a Smut Pathogenic Ancestry of the Fungal Clade Ustilaginomycotina.</title>
        <authorList>
            <person name="Kijpornyongpan T."/>
            <person name="Mondo S.J."/>
            <person name="Barry K."/>
            <person name="Sandor L."/>
            <person name="Lee J."/>
            <person name="Lipzen A."/>
            <person name="Pangilinan J."/>
            <person name="LaButti K."/>
            <person name="Hainaut M."/>
            <person name="Henrissat B."/>
            <person name="Grigoriev I.V."/>
            <person name="Spatafora J.W."/>
            <person name="Aime M.C."/>
        </authorList>
    </citation>
    <scope>NUCLEOTIDE SEQUENCE [LARGE SCALE GENOMIC DNA]</scope>
    <source>
        <strain evidence="1 2">SA 807</strain>
    </source>
</reference>
<evidence type="ECO:0000313" key="1">
    <source>
        <dbReference type="EMBL" id="PWN51841.1"/>
    </source>
</evidence>
<proteinExistence type="predicted"/>
<protein>
    <submittedName>
        <fullName evidence="1">Uncharacterized protein</fullName>
    </submittedName>
</protein>
<gene>
    <name evidence="1" type="ORF">IE53DRAFT_367725</name>
</gene>
<dbReference type="EMBL" id="KZ819814">
    <property type="protein sequence ID" value="PWN51841.1"/>
    <property type="molecule type" value="Genomic_DNA"/>
</dbReference>
<organism evidence="1 2">
    <name type="scientific">Violaceomyces palustris</name>
    <dbReference type="NCBI Taxonomy" id="1673888"/>
    <lineage>
        <taxon>Eukaryota</taxon>
        <taxon>Fungi</taxon>
        <taxon>Dikarya</taxon>
        <taxon>Basidiomycota</taxon>
        <taxon>Ustilaginomycotina</taxon>
        <taxon>Ustilaginomycetes</taxon>
        <taxon>Violaceomycetales</taxon>
        <taxon>Violaceomycetaceae</taxon>
        <taxon>Violaceomyces</taxon>
    </lineage>
</organism>